<evidence type="ECO:0000256" key="1">
    <source>
        <dbReference type="ARBA" id="ARBA00023604"/>
    </source>
</evidence>
<dbReference type="GeneID" id="77732324"/>
<dbReference type="EMBL" id="JAKWFO010000005">
    <property type="protein sequence ID" value="KAI9636156.1"/>
    <property type="molecule type" value="Genomic_DNA"/>
</dbReference>
<protein>
    <recommendedName>
        <fullName evidence="4">Methyltransferase</fullName>
    </recommendedName>
</protein>
<dbReference type="RefSeq" id="XP_052945933.1">
    <property type="nucleotide sequence ID" value="XM_053093119.1"/>
</dbReference>
<dbReference type="AlphaFoldDB" id="A0AA38H9S1"/>
<evidence type="ECO:0000313" key="2">
    <source>
        <dbReference type="EMBL" id="KAI9636156.1"/>
    </source>
</evidence>
<dbReference type="PANTHER" id="PTHR34598">
    <property type="entry name" value="BLL6449 PROTEIN"/>
    <property type="match status" value="1"/>
</dbReference>
<dbReference type="NCBIfam" id="NF041278">
    <property type="entry name" value="CmcJ_NvfI_EfuI"/>
    <property type="match status" value="1"/>
</dbReference>
<evidence type="ECO:0000313" key="3">
    <source>
        <dbReference type="Proteomes" id="UP001164286"/>
    </source>
</evidence>
<comment type="similarity">
    <text evidence="1">Belongs to the asaB hydroxylase/desaturase family.</text>
</comment>
<dbReference type="InterPro" id="IPR044053">
    <property type="entry name" value="AsaB-like"/>
</dbReference>
<name>A0AA38H9S1_9TREE</name>
<comment type="caution">
    <text evidence="2">The sequence shown here is derived from an EMBL/GenBank/DDBJ whole genome shotgun (WGS) entry which is preliminary data.</text>
</comment>
<proteinExistence type="inferred from homology"/>
<gene>
    <name evidence="2" type="ORF">MKK02DRAFT_44860</name>
</gene>
<keyword evidence="3" id="KW-1185">Reference proteome</keyword>
<dbReference type="GO" id="GO:0016491">
    <property type="term" value="F:oxidoreductase activity"/>
    <property type="evidence" value="ECO:0007669"/>
    <property type="project" value="InterPro"/>
</dbReference>
<dbReference type="PANTHER" id="PTHR34598:SF3">
    <property type="entry name" value="OXIDOREDUCTASE AN1597"/>
    <property type="match status" value="1"/>
</dbReference>
<sequence length="261" mass="30352">MSDLTPTATFNYLAPLNELKPPGTPYRLNDIRDKESNIGLDVSGWDALNEVPTVFQNWEDDGAIRDEYYADIIRLLKDRLGATRVTIFDHTVRRRVKETEHIPDQPGNRQPVYRVHVDQTPTSGRDRIYRHDPADADRLLGTRTQIINVWRPLRGPVLDAPLGLCHRQSMADSDFVESELRYPDRLGSTYLIHHNPEHQWYYLTKMQPDEALLIKCYDNKLPKMIAAHTGFSLEVPRDVQYEPRQSIEVRCIVYYEDQPLI</sequence>
<reference evidence="2" key="1">
    <citation type="journal article" date="2022" name="G3 (Bethesda)">
        <title>High quality genome of the basidiomycete yeast Dioszegia hungarica PDD-24b-2 isolated from cloud water.</title>
        <authorList>
            <person name="Jarrige D."/>
            <person name="Haridas S."/>
            <person name="Bleykasten-Grosshans C."/>
            <person name="Joly M."/>
            <person name="Nadalig T."/>
            <person name="Sancelme M."/>
            <person name="Vuilleumier S."/>
            <person name="Grigoriev I.V."/>
            <person name="Amato P."/>
            <person name="Bringel F."/>
        </authorList>
    </citation>
    <scope>NUCLEOTIDE SEQUENCE</scope>
    <source>
        <strain evidence="2">PDD-24b-2</strain>
    </source>
</reference>
<accession>A0AA38H9S1</accession>
<evidence type="ECO:0008006" key="4">
    <source>
        <dbReference type="Google" id="ProtNLM"/>
    </source>
</evidence>
<dbReference type="Proteomes" id="UP001164286">
    <property type="component" value="Unassembled WGS sequence"/>
</dbReference>
<organism evidence="2 3">
    <name type="scientific">Dioszegia hungarica</name>
    <dbReference type="NCBI Taxonomy" id="4972"/>
    <lineage>
        <taxon>Eukaryota</taxon>
        <taxon>Fungi</taxon>
        <taxon>Dikarya</taxon>
        <taxon>Basidiomycota</taxon>
        <taxon>Agaricomycotina</taxon>
        <taxon>Tremellomycetes</taxon>
        <taxon>Tremellales</taxon>
        <taxon>Bulleribasidiaceae</taxon>
        <taxon>Dioszegia</taxon>
    </lineage>
</organism>